<evidence type="ECO:0000256" key="1">
    <source>
        <dbReference type="ARBA" id="ARBA00009447"/>
    </source>
</evidence>
<dbReference type="Pfam" id="PF06046">
    <property type="entry name" value="Sec6"/>
    <property type="match status" value="1"/>
</dbReference>
<dbReference type="Proteomes" id="UP001557470">
    <property type="component" value="Unassembled WGS sequence"/>
</dbReference>
<gene>
    <name evidence="3" type="ORF">UPYG_G00221530</name>
</gene>
<evidence type="ECO:0000256" key="2">
    <source>
        <dbReference type="SAM" id="MobiDB-lite"/>
    </source>
</evidence>
<evidence type="ECO:0000313" key="3">
    <source>
        <dbReference type="EMBL" id="KAL0969010.1"/>
    </source>
</evidence>
<dbReference type="InterPro" id="IPR010326">
    <property type="entry name" value="EXOC3/Sec6"/>
</dbReference>
<sequence length="827" mass="94532">MAGIEEAGDMAEMNNTQALELDMDGSSLKSPSERNGNSQSEGLVKEKKPGMIKQLKESIRRVGERSPLASSSKGSSDKPDSIEERHSIDPEVSSLTHPLPTPASPSLSTGSLTSPLKSFNGSFFQSKEGEERAENSPTPQKKLSRTHSDTSGIGESLLKKGASIRRSLRLVGNKILKPDLLLPVAEITVENERERVEEREKGKTEVRESYTLPEIPPTPLSVMQISKMIEMEQLEEAHVNLLSLRLEFQHEQEECTEEASSVELAKKEKDLSILYSNLQGKVKEIVRESSKHSYANIDLLLPVARIIQEEEKREADPGGVGGPGGWRGTWREAVSEGVQASLSKVTLDSPEQSASWLAVHLGLLGKAITEDLEMVKGELQRSYPHSFNVFSTYLNCYHHAVGQHLKKLQLQVAELKDYYVLLDWIINYYESEEIMGSPSLRPEMEAENTGLSLEKGFLEQLKEKYCLRAKEDMRASLDKILELENEDMWSKKLAPETDEDKFFNSEIHMDIWTKVKSNAVNSKKIDANLETRVVCSCLQELQQFPKRFEDAFRNSCNILEDPLLWAKYQITYINSFTALKDHMEGYRESCPEHVDHHSREVDDLVHRLVQGLEEHFKNDVKSYLRRMMTSKWLSTDEDFQQLYNKTETLSQHCLHMRPPYVKMLVSGVHYYIVKEYVSQLMKNNYSCKNRKHEIAASTMRLQWDRLNYLFDEMKTTQDWLHPVGQHLSDIIGKNEGEIKIHLKDLVTDYPDISKKHLLAVLYFRGLRGREKRTIVRYFTELKKKLEIKGSTGEIRRALFSEIQVTNTNTNCLTDMPFSCFSFLSPDS</sequence>
<name>A0ABD0WCF9_UMBPY</name>
<dbReference type="InterPro" id="IPR042532">
    <property type="entry name" value="EXOC3/Sec6_C"/>
</dbReference>
<dbReference type="EMBL" id="JAGEUA010000007">
    <property type="protein sequence ID" value="KAL0969010.1"/>
    <property type="molecule type" value="Genomic_DNA"/>
</dbReference>
<feature type="compositionally biased region" description="Low complexity" evidence="2">
    <location>
        <begin position="93"/>
        <end position="118"/>
    </location>
</feature>
<feature type="compositionally biased region" description="Basic and acidic residues" evidence="2">
    <location>
        <begin position="43"/>
        <end position="64"/>
    </location>
</feature>
<reference evidence="3 4" key="1">
    <citation type="submission" date="2024-06" db="EMBL/GenBank/DDBJ databases">
        <authorList>
            <person name="Pan Q."/>
            <person name="Wen M."/>
            <person name="Jouanno E."/>
            <person name="Zahm M."/>
            <person name="Klopp C."/>
            <person name="Cabau C."/>
            <person name="Louis A."/>
            <person name="Berthelot C."/>
            <person name="Parey E."/>
            <person name="Roest Crollius H."/>
            <person name="Montfort J."/>
            <person name="Robinson-Rechavi M."/>
            <person name="Bouchez O."/>
            <person name="Lampietro C."/>
            <person name="Lopez Roques C."/>
            <person name="Donnadieu C."/>
            <person name="Postlethwait J."/>
            <person name="Bobe J."/>
            <person name="Verreycken H."/>
            <person name="Guiguen Y."/>
        </authorList>
    </citation>
    <scope>NUCLEOTIDE SEQUENCE [LARGE SCALE GENOMIC DNA]</scope>
    <source>
        <strain evidence="3">Up_M1</strain>
        <tissue evidence="3">Testis</tissue>
    </source>
</reference>
<evidence type="ECO:0000313" key="4">
    <source>
        <dbReference type="Proteomes" id="UP001557470"/>
    </source>
</evidence>
<keyword evidence="4" id="KW-1185">Reference proteome</keyword>
<dbReference type="PANTHER" id="PTHR21292">
    <property type="entry name" value="EXOCYST COMPLEX COMPONENT SEC6-RELATED"/>
    <property type="match status" value="1"/>
</dbReference>
<dbReference type="AlphaFoldDB" id="A0ABD0WCF9"/>
<comment type="similarity">
    <text evidence="1">Belongs to the SEC6 family.</text>
</comment>
<comment type="caution">
    <text evidence="3">The sequence shown here is derived from an EMBL/GenBank/DDBJ whole genome shotgun (WGS) entry which is preliminary data.</text>
</comment>
<protein>
    <recommendedName>
        <fullName evidence="5">Exocyst complex component 3</fullName>
    </recommendedName>
</protein>
<dbReference type="PANTHER" id="PTHR21292:SF7">
    <property type="entry name" value="EXOCYST COMPLEX COMPONENT 3-LIKE 2"/>
    <property type="match status" value="1"/>
</dbReference>
<evidence type="ECO:0008006" key="5">
    <source>
        <dbReference type="Google" id="ProtNLM"/>
    </source>
</evidence>
<organism evidence="3 4">
    <name type="scientific">Umbra pygmaea</name>
    <name type="common">Eastern mudminnow</name>
    <dbReference type="NCBI Taxonomy" id="75934"/>
    <lineage>
        <taxon>Eukaryota</taxon>
        <taxon>Metazoa</taxon>
        <taxon>Chordata</taxon>
        <taxon>Craniata</taxon>
        <taxon>Vertebrata</taxon>
        <taxon>Euteleostomi</taxon>
        <taxon>Actinopterygii</taxon>
        <taxon>Neopterygii</taxon>
        <taxon>Teleostei</taxon>
        <taxon>Protacanthopterygii</taxon>
        <taxon>Esociformes</taxon>
        <taxon>Umbridae</taxon>
        <taxon>Umbra</taxon>
    </lineage>
</organism>
<accession>A0ABD0WCF9</accession>
<dbReference type="Gene3D" id="1.10.357.70">
    <property type="entry name" value="Exocyst complex component Sec6, C-terminal domain"/>
    <property type="match status" value="1"/>
</dbReference>
<feature type="compositionally biased region" description="Basic and acidic residues" evidence="2">
    <location>
        <begin position="75"/>
        <end position="89"/>
    </location>
</feature>
<proteinExistence type="inferred from homology"/>
<feature type="region of interest" description="Disordered" evidence="2">
    <location>
        <begin position="1"/>
        <end position="154"/>
    </location>
</feature>
<feature type="compositionally biased region" description="Polar residues" evidence="2">
    <location>
        <begin position="27"/>
        <end position="41"/>
    </location>
</feature>